<keyword evidence="8" id="KW-1185">Reference proteome</keyword>
<evidence type="ECO:0000256" key="1">
    <source>
        <dbReference type="ARBA" id="ARBA00004442"/>
    </source>
</evidence>
<evidence type="ECO:0008006" key="9">
    <source>
        <dbReference type="Google" id="ProtNLM"/>
    </source>
</evidence>
<evidence type="ECO:0000256" key="6">
    <source>
        <dbReference type="SAM" id="SignalP"/>
    </source>
</evidence>
<reference evidence="8" key="1">
    <citation type="journal article" date="2019" name="Int. J. Syst. Evol. Microbiol.">
        <title>The Global Catalogue of Microorganisms (GCM) 10K type strain sequencing project: providing services to taxonomists for standard genome sequencing and annotation.</title>
        <authorList>
            <consortium name="The Broad Institute Genomics Platform"/>
            <consortium name="The Broad Institute Genome Sequencing Center for Infectious Disease"/>
            <person name="Wu L."/>
            <person name="Ma J."/>
        </authorList>
    </citation>
    <scope>NUCLEOTIDE SEQUENCE [LARGE SCALE GENOMIC DNA]</scope>
    <source>
        <strain evidence="8">JCM 17304</strain>
    </source>
</reference>
<feature type="signal peptide" evidence="6">
    <location>
        <begin position="1"/>
        <end position="20"/>
    </location>
</feature>
<dbReference type="RefSeq" id="WP_344934094.1">
    <property type="nucleotide sequence ID" value="NZ_BAABDM010000002.1"/>
</dbReference>
<feature type="chain" id="PRO_5045946299" description="MipA/OmpV family protein" evidence="6">
    <location>
        <begin position="21"/>
        <end position="280"/>
    </location>
</feature>
<evidence type="ECO:0000256" key="5">
    <source>
        <dbReference type="ARBA" id="ARBA00023237"/>
    </source>
</evidence>
<proteinExistence type="inferred from homology"/>
<name>A0ABP7WME5_9GAMM</name>
<dbReference type="EMBL" id="BAABDM010000002">
    <property type="protein sequence ID" value="GAA4092207.1"/>
    <property type="molecule type" value="Genomic_DNA"/>
</dbReference>
<accession>A0ABP7WME5</accession>
<sequence length="280" mass="31531">MRRKAILSLLGILLNSAVQAEDLKTGQLPRWELGGGLAFFHLPDYPGADQDRSYALPFPYVIYRGERLKADREGLRGMVFEHPLWDLDISAGGSLPVNSADNSAREGMDDLDFSFELGPSLRLKLHDSAMEKIQLRFNLRALLAVDGFPAMNYEGWVFNPELRWGRRLSDAFSLRASVQMRYGSADYHDYFYGVGPRDATAVRPLYRGSSGYNSSGAGLNLRWHAKSNWRVMLGLSYLDLHGASFDDSPLFRKNSGVYFGFSVSRILWRSSVKVDSNTQD</sequence>
<dbReference type="SUPFAM" id="SSF56935">
    <property type="entry name" value="Porins"/>
    <property type="match status" value="1"/>
</dbReference>
<evidence type="ECO:0000256" key="3">
    <source>
        <dbReference type="ARBA" id="ARBA00022729"/>
    </source>
</evidence>
<organism evidence="7 8">
    <name type="scientific">Zhongshania borealis</name>
    <dbReference type="NCBI Taxonomy" id="889488"/>
    <lineage>
        <taxon>Bacteria</taxon>
        <taxon>Pseudomonadati</taxon>
        <taxon>Pseudomonadota</taxon>
        <taxon>Gammaproteobacteria</taxon>
        <taxon>Cellvibrionales</taxon>
        <taxon>Spongiibacteraceae</taxon>
        <taxon>Zhongshania</taxon>
    </lineage>
</organism>
<dbReference type="InterPro" id="IPR010583">
    <property type="entry name" value="MipA"/>
</dbReference>
<evidence type="ECO:0000313" key="7">
    <source>
        <dbReference type="EMBL" id="GAA4092207.1"/>
    </source>
</evidence>
<protein>
    <recommendedName>
        <fullName evidence="9">MipA/OmpV family protein</fullName>
    </recommendedName>
</protein>
<keyword evidence="5" id="KW-0998">Cell outer membrane</keyword>
<comment type="caution">
    <text evidence="7">The sequence shown here is derived from an EMBL/GenBank/DDBJ whole genome shotgun (WGS) entry which is preliminary data.</text>
</comment>
<gene>
    <name evidence="7" type="ORF">GCM10022414_14610</name>
</gene>
<evidence type="ECO:0000256" key="4">
    <source>
        <dbReference type="ARBA" id="ARBA00023136"/>
    </source>
</evidence>
<keyword evidence="4" id="KW-0472">Membrane</keyword>
<dbReference type="PANTHER" id="PTHR38776">
    <property type="entry name" value="MLTA-INTERACTING PROTEIN-RELATED"/>
    <property type="match status" value="1"/>
</dbReference>
<dbReference type="Pfam" id="PF06629">
    <property type="entry name" value="MipA"/>
    <property type="match status" value="1"/>
</dbReference>
<keyword evidence="3 6" id="KW-0732">Signal</keyword>
<evidence type="ECO:0000313" key="8">
    <source>
        <dbReference type="Proteomes" id="UP001500392"/>
    </source>
</evidence>
<evidence type="ECO:0000256" key="2">
    <source>
        <dbReference type="ARBA" id="ARBA00005722"/>
    </source>
</evidence>
<comment type="subcellular location">
    <subcellularLocation>
        <location evidence="1">Cell outer membrane</location>
    </subcellularLocation>
</comment>
<dbReference type="Proteomes" id="UP001500392">
    <property type="component" value="Unassembled WGS sequence"/>
</dbReference>
<dbReference type="PANTHER" id="PTHR38776:SF1">
    <property type="entry name" value="MLTA-INTERACTING PROTEIN-RELATED"/>
    <property type="match status" value="1"/>
</dbReference>
<comment type="similarity">
    <text evidence="2">Belongs to the MipA/OmpV family.</text>
</comment>